<dbReference type="Gene3D" id="1.10.150.240">
    <property type="entry name" value="Putative phosphatase, domain 2"/>
    <property type="match status" value="1"/>
</dbReference>
<dbReference type="KEGG" id="ery:CP97_12460"/>
<keyword evidence="2" id="KW-1185">Reference proteome</keyword>
<dbReference type="PANTHER" id="PTHR43434:SF24">
    <property type="entry name" value="HYDROLASE-RELATED"/>
    <property type="match status" value="1"/>
</dbReference>
<dbReference type="GO" id="GO:0005829">
    <property type="term" value="C:cytosol"/>
    <property type="evidence" value="ECO:0007669"/>
    <property type="project" value="TreeGrafter"/>
</dbReference>
<accession>A0A0H4VKA9</accession>
<dbReference type="Gene3D" id="3.40.50.1000">
    <property type="entry name" value="HAD superfamily/HAD-like"/>
    <property type="match status" value="1"/>
</dbReference>
<dbReference type="GO" id="GO:0006281">
    <property type="term" value="P:DNA repair"/>
    <property type="evidence" value="ECO:0007669"/>
    <property type="project" value="TreeGrafter"/>
</dbReference>
<dbReference type="InterPro" id="IPR023198">
    <property type="entry name" value="PGP-like_dom2"/>
</dbReference>
<evidence type="ECO:0000313" key="2">
    <source>
        <dbReference type="Proteomes" id="UP000059113"/>
    </source>
</evidence>
<dbReference type="NCBIfam" id="TIGR01549">
    <property type="entry name" value="HAD-SF-IA-v1"/>
    <property type="match status" value="1"/>
</dbReference>
<dbReference type="EMBL" id="CP011310">
    <property type="protein sequence ID" value="AKQ43434.2"/>
    <property type="molecule type" value="Genomic_DNA"/>
</dbReference>
<proteinExistence type="predicted"/>
<dbReference type="InterPro" id="IPR023214">
    <property type="entry name" value="HAD_sf"/>
</dbReference>
<dbReference type="InterPro" id="IPR036412">
    <property type="entry name" value="HAD-like_sf"/>
</dbReference>
<dbReference type="Proteomes" id="UP000059113">
    <property type="component" value="Chromosome"/>
</dbReference>
<dbReference type="SUPFAM" id="SSF56784">
    <property type="entry name" value="HAD-like"/>
    <property type="match status" value="1"/>
</dbReference>
<dbReference type="InterPro" id="IPR006439">
    <property type="entry name" value="HAD-SF_hydro_IA"/>
</dbReference>
<dbReference type="InterPro" id="IPR041492">
    <property type="entry name" value="HAD_2"/>
</dbReference>
<sequence length="219" mass="23017">MSAVRLAVFDCDGTLSDGQAGVCNAMDIAFKDASLPAPDRNRVRRIVGLSLPQAIRQLAPDASSTQHSAAVEAYKFAFRQSREDGSLHEPLFDGIPDVLRRLHASGWTLGVATGKSDRGLASTLAANSLSHLFVTTQTADRHPSKPNPAMLAAAMADAMADPVDTIMIGDTVYDMQMAAAAGTRAIGVSWGYHEPAELLDAGAFAVAGEPAELENLLNG</sequence>
<reference evidence="1 2" key="1">
    <citation type="journal article" date="2015" name="Int. J. Syst. Evol. Microbiol.">
        <title>Erythrobacter atlanticus sp. nov., a bacterium from ocean sediment able to degrade polycyclic aromatic hydrocarbons.</title>
        <authorList>
            <person name="Zhuang L."/>
            <person name="Liu Y."/>
            <person name="Wang L."/>
            <person name="Wang W."/>
            <person name="Shao Z."/>
        </authorList>
    </citation>
    <scope>NUCLEOTIDE SEQUENCE [LARGE SCALE GENOMIC DNA]</scope>
    <source>
        <strain evidence="2">s21-N3</strain>
    </source>
</reference>
<dbReference type="PANTHER" id="PTHR43434">
    <property type="entry name" value="PHOSPHOGLYCOLATE PHOSPHATASE"/>
    <property type="match status" value="1"/>
</dbReference>
<reference evidence="2" key="2">
    <citation type="submission" date="2015-04" db="EMBL/GenBank/DDBJ databases">
        <title>The complete genome sequence of Erythrobacter sp. s21-N3.</title>
        <authorList>
            <person name="Zhuang L."/>
            <person name="Liu Y."/>
            <person name="Shao Z."/>
        </authorList>
    </citation>
    <scope>NUCLEOTIDE SEQUENCE [LARGE SCALE GENOMIC DNA]</scope>
    <source>
        <strain evidence="2">s21-N3</strain>
    </source>
</reference>
<evidence type="ECO:0000313" key="1">
    <source>
        <dbReference type="EMBL" id="AKQ43434.2"/>
    </source>
</evidence>
<name>A0A0H4VKA9_9SPHN</name>
<dbReference type="InterPro" id="IPR050155">
    <property type="entry name" value="HAD-like_hydrolase_sf"/>
</dbReference>
<dbReference type="SFLD" id="SFLDG01129">
    <property type="entry name" value="C1.5:_HAD__Beta-PGM__Phosphata"/>
    <property type="match status" value="1"/>
</dbReference>
<dbReference type="Pfam" id="PF13419">
    <property type="entry name" value="HAD_2"/>
    <property type="match status" value="1"/>
</dbReference>
<keyword evidence="1" id="KW-0378">Hydrolase</keyword>
<gene>
    <name evidence="1" type="ORF">CP97_12460</name>
</gene>
<dbReference type="SFLD" id="SFLDS00003">
    <property type="entry name" value="Haloacid_Dehalogenase"/>
    <property type="match status" value="1"/>
</dbReference>
<dbReference type="STRING" id="1648404.CP97_12460"/>
<organism evidence="1 2">
    <name type="scientific">Aurantiacibacter atlanticus</name>
    <dbReference type="NCBI Taxonomy" id="1648404"/>
    <lineage>
        <taxon>Bacteria</taxon>
        <taxon>Pseudomonadati</taxon>
        <taxon>Pseudomonadota</taxon>
        <taxon>Alphaproteobacteria</taxon>
        <taxon>Sphingomonadales</taxon>
        <taxon>Erythrobacteraceae</taxon>
        <taxon>Aurantiacibacter</taxon>
    </lineage>
</organism>
<protein>
    <submittedName>
        <fullName evidence="1">HAD family hydrolase</fullName>
    </submittedName>
</protein>
<dbReference type="AlphaFoldDB" id="A0A0H4VKA9"/>
<dbReference type="RefSeq" id="WP_174539166.1">
    <property type="nucleotide sequence ID" value="NZ_CP011310.1"/>
</dbReference>
<dbReference type="GO" id="GO:0008967">
    <property type="term" value="F:phosphoglycolate phosphatase activity"/>
    <property type="evidence" value="ECO:0007669"/>
    <property type="project" value="TreeGrafter"/>
</dbReference>